<feature type="compositionally biased region" description="Polar residues" evidence="1">
    <location>
        <begin position="35"/>
        <end position="52"/>
    </location>
</feature>
<keyword evidence="3" id="KW-1185">Reference proteome</keyword>
<gene>
    <name evidence="2" type="ORF">Hamer_G029596</name>
</gene>
<comment type="caution">
    <text evidence="2">The sequence shown here is derived from an EMBL/GenBank/DDBJ whole genome shotgun (WGS) entry which is preliminary data.</text>
</comment>
<dbReference type="EMBL" id="JAHLQT010012073">
    <property type="protein sequence ID" value="KAG7171512.1"/>
    <property type="molecule type" value="Genomic_DNA"/>
</dbReference>
<dbReference type="Proteomes" id="UP000747542">
    <property type="component" value="Unassembled WGS sequence"/>
</dbReference>
<name>A0A8J5T9Z9_HOMAM</name>
<feature type="compositionally biased region" description="Basic residues" evidence="1">
    <location>
        <begin position="63"/>
        <end position="73"/>
    </location>
</feature>
<feature type="region of interest" description="Disordered" evidence="1">
    <location>
        <begin position="35"/>
        <end position="95"/>
    </location>
</feature>
<feature type="non-terminal residue" evidence="2">
    <location>
        <position position="95"/>
    </location>
</feature>
<proteinExistence type="predicted"/>
<evidence type="ECO:0000313" key="3">
    <source>
        <dbReference type="Proteomes" id="UP000747542"/>
    </source>
</evidence>
<evidence type="ECO:0000313" key="2">
    <source>
        <dbReference type="EMBL" id="KAG7171512.1"/>
    </source>
</evidence>
<dbReference type="AlphaFoldDB" id="A0A8J5T9Z9"/>
<sequence length="95" mass="10475">LTRSSHTFTLHQQYRLQGHVTTHTPRAVTEANTFTVSEETVTGSRASVTTQEKYGKPPAGRRGAGRTHYYRRRWGAESSLPQMSIPAAPPPASPN</sequence>
<organism evidence="2 3">
    <name type="scientific">Homarus americanus</name>
    <name type="common">American lobster</name>
    <dbReference type="NCBI Taxonomy" id="6706"/>
    <lineage>
        <taxon>Eukaryota</taxon>
        <taxon>Metazoa</taxon>
        <taxon>Ecdysozoa</taxon>
        <taxon>Arthropoda</taxon>
        <taxon>Crustacea</taxon>
        <taxon>Multicrustacea</taxon>
        <taxon>Malacostraca</taxon>
        <taxon>Eumalacostraca</taxon>
        <taxon>Eucarida</taxon>
        <taxon>Decapoda</taxon>
        <taxon>Pleocyemata</taxon>
        <taxon>Astacidea</taxon>
        <taxon>Nephropoidea</taxon>
        <taxon>Nephropidae</taxon>
        <taxon>Homarus</taxon>
    </lineage>
</organism>
<accession>A0A8J5T9Z9</accession>
<reference evidence="2" key="1">
    <citation type="journal article" date="2021" name="Sci. Adv.">
        <title>The American lobster genome reveals insights on longevity, neural, and immune adaptations.</title>
        <authorList>
            <person name="Polinski J.M."/>
            <person name="Zimin A.V."/>
            <person name="Clark K.F."/>
            <person name="Kohn A.B."/>
            <person name="Sadowski N."/>
            <person name="Timp W."/>
            <person name="Ptitsyn A."/>
            <person name="Khanna P."/>
            <person name="Romanova D.Y."/>
            <person name="Williams P."/>
            <person name="Greenwood S.J."/>
            <person name="Moroz L.L."/>
            <person name="Walt D.R."/>
            <person name="Bodnar A.G."/>
        </authorList>
    </citation>
    <scope>NUCLEOTIDE SEQUENCE</scope>
    <source>
        <strain evidence="2">GMGI-L3</strain>
    </source>
</reference>
<protein>
    <submittedName>
        <fullName evidence="2">Uncharacterized protein</fullName>
    </submittedName>
</protein>
<evidence type="ECO:0000256" key="1">
    <source>
        <dbReference type="SAM" id="MobiDB-lite"/>
    </source>
</evidence>